<evidence type="ECO:0000313" key="4">
    <source>
        <dbReference type="Proteomes" id="UP000008332"/>
    </source>
</evidence>
<dbReference type="EMBL" id="CP000267">
    <property type="protein sequence ID" value="ABD70215.1"/>
    <property type="molecule type" value="Genomic_DNA"/>
</dbReference>
<evidence type="ECO:0000259" key="2">
    <source>
        <dbReference type="SMART" id="SM00460"/>
    </source>
</evidence>
<dbReference type="RefSeq" id="WP_011464783.1">
    <property type="nucleotide sequence ID" value="NC_007908.1"/>
</dbReference>
<evidence type="ECO:0000313" key="3">
    <source>
        <dbReference type="EMBL" id="ABD70215.1"/>
    </source>
</evidence>
<evidence type="ECO:0000256" key="1">
    <source>
        <dbReference type="SAM" id="MobiDB-lite"/>
    </source>
</evidence>
<dbReference type="Proteomes" id="UP000008332">
    <property type="component" value="Chromosome"/>
</dbReference>
<dbReference type="SMART" id="SM00460">
    <property type="entry name" value="TGc"/>
    <property type="match status" value="1"/>
</dbReference>
<dbReference type="Gene3D" id="3.10.620.30">
    <property type="match status" value="1"/>
</dbReference>
<organism evidence="3 4">
    <name type="scientific">Albidiferax ferrireducens (strain ATCC BAA-621 / DSM 15236 / T118)</name>
    <name type="common">Rhodoferax ferrireducens</name>
    <dbReference type="NCBI Taxonomy" id="338969"/>
    <lineage>
        <taxon>Bacteria</taxon>
        <taxon>Pseudomonadati</taxon>
        <taxon>Pseudomonadota</taxon>
        <taxon>Betaproteobacteria</taxon>
        <taxon>Burkholderiales</taxon>
        <taxon>Comamonadaceae</taxon>
        <taxon>Rhodoferax</taxon>
    </lineage>
</organism>
<dbReference type="Pfam" id="PF01841">
    <property type="entry name" value="Transglut_core"/>
    <property type="match status" value="1"/>
</dbReference>
<dbReference type="OrthoDB" id="5438043at2"/>
<dbReference type="InterPro" id="IPR038765">
    <property type="entry name" value="Papain-like_cys_pep_sf"/>
</dbReference>
<dbReference type="AlphaFoldDB" id="Q21VI8"/>
<dbReference type="HOGENOM" id="CLU_008973_0_0_4"/>
<dbReference type="InterPro" id="IPR013589">
    <property type="entry name" value="Bac_transglu_N"/>
</dbReference>
<dbReference type="InterPro" id="IPR002931">
    <property type="entry name" value="Transglutaminase-like"/>
</dbReference>
<protein>
    <submittedName>
        <fullName evidence="3">Transglutaminase-like</fullName>
    </submittedName>
</protein>
<name>Q21VI8_ALBFT</name>
<gene>
    <name evidence="3" type="ordered locus">Rfer_2498</name>
</gene>
<feature type="compositionally biased region" description="Low complexity" evidence="1">
    <location>
        <begin position="304"/>
        <end position="322"/>
    </location>
</feature>
<dbReference type="KEGG" id="rfr:Rfer_2498"/>
<accession>Q21VI8</accession>
<dbReference type="Pfam" id="PF08379">
    <property type="entry name" value="Bact_transglu_N"/>
    <property type="match status" value="1"/>
</dbReference>
<dbReference type="PANTHER" id="PTHR33490:SF7">
    <property type="entry name" value="BLR2979 PROTEIN"/>
    <property type="match status" value="1"/>
</dbReference>
<proteinExistence type="predicted"/>
<keyword evidence="4" id="KW-1185">Reference proteome</keyword>
<feature type="domain" description="Transglutaminase-like" evidence="2">
    <location>
        <begin position="174"/>
        <end position="248"/>
    </location>
</feature>
<dbReference type="STRING" id="338969.Rfer_2498"/>
<dbReference type="SUPFAM" id="SSF54001">
    <property type="entry name" value="Cysteine proteinases"/>
    <property type="match status" value="1"/>
</dbReference>
<feature type="region of interest" description="Disordered" evidence="1">
    <location>
        <begin position="298"/>
        <end position="330"/>
    </location>
</feature>
<sequence length="330" mass="36126">MKLSVTHETRYDYAPAVGTAQHMAYLQPLNTRSQRLLEHTLQIDPIPAKISRTQDVFGNTRCYFSLQTPHTTLTVVAHSVVETIDSSPPASSISWEQTRELFRYRSGGRFDAATEFVFASPFVPRHSEFAAYARPSFATGSCVLTAARDLMQRIHSDFAYESQSTQVNTPAIEALAQRKGVCQDFAHIMIACLRAMGLAARYVSGYLLTQPAPGTVKLKGSDASHAWVSVYVPDLPEGARWFDLDPTNNRSGWHSPGADYVTLALGRDFSDVSPIRGVIHGGANHTLSVGVTVESVASDDQANQATGQTQKQEQTQLQGQQQSPSHDATN</sequence>
<dbReference type="eggNOG" id="COG1305">
    <property type="taxonomic scope" value="Bacteria"/>
</dbReference>
<dbReference type="PANTHER" id="PTHR33490">
    <property type="entry name" value="BLR5614 PROTEIN-RELATED"/>
    <property type="match status" value="1"/>
</dbReference>
<reference evidence="4" key="1">
    <citation type="submission" date="2006-02" db="EMBL/GenBank/DDBJ databases">
        <title>Complete sequence of chromosome of Rhodoferax ferrireducens DSM 15236.</title>
        <authorList>
            <person name="Copeland A."/>
            <person name="Lucas S."/>
            <person name="Lapidus A."/>
            <person name="Barry K."/>
            <person name="Detter J.C."/>
            <person name="Glavina del Rio T."/>
            <person name="Hammon N."/>
            <person name="Israni S."/>
            <person name="Pitluck S."/>
            <person name="Brettin T."/>
            <person name="Bruce D."/>
            <person name="Han C."/>
            <person name="Tapia R."/>
            <person name="Gilna P."/>
            <person name="Kiss H."/>
            <person name="Schmutz J."/>
            <person name="Larimer F."/>
            <person name="Land M."/>
            <person name="Kyrpides N."/>
            <person name="Ivanova N."/>
            <person name="Richardson P."/>
        </authorList>
    </citation>
    <scope>NUCLEOTIDE SEQUENCE [LARGE SCALE GENOMIC DNA]</scope>
    <source>
        <strain evidence="4">ATCC BAA-621 / DSM 15236 / T118</strain>
    </source>
</reference>